<dbReference type="InterPro" id="IPR007349">
    <property type="entry name" value="DUF418"/>
</dbReference>
<gene>
    <name evidence="4" type="ORF">DFR51_1150</name>
    <name evidence="3" type="ORF">SmB9_22220</name>
</gene>
<evidence type="ECO:0000313" key="4">
    <source>
        <dbReference type="EMBL" id="RKS91584.1"/>
    </source>
</evidence>
<feature type="transmembrane region" description="Helical" evidence="1">
    <location>
        <begin position="234"/>
        <end position="252"/>
    </location>
</feature>
<accession>A0AAD1D6K0</accession>
<evidence type="ECO:0000259" key="2">
    <source>
        <dbReference type="Pfam" id="PF04235"/>
    </source>
</evidence>
<feature type="transmembrane region" description="Helical" evidence="1">
    <location>
        <begin position="142"/>
        <end position="162"/>
    </location>
</feature>
<evidence type="ECO:0000313" key="5">
    <source>
        <dbReference type="Proteomes" id="UP000275727"/>
    </source>
</evidence>
<evidence type="ECO:0000313" key="6">
    <source>
        <dbReference type="Proteomes" id="UP000276029"/>
    </source>
</evidence>
<dbReference type="Proteomes" id="UP000275727">
    <property type="component" value="Chromosome"/>
</dbReference>
<dbReference type="InterPro" id="IPR052529">
    <property type="entry name" value="Bact_Transport_Assoc"/>
</dbReference>
<feature type="transmembrane region" description="Helical" evidence="1">
    <location>
        <begin position="20"/>
        <end position="41"/>
    </location>
</feature>
<protein>
    <recommendedName>
        <fullName evidence="2">DUF418 domain-containing protein</fullName>
    </recommendedName>
</protein>
<keyword evidence="6" id="KW-1185">Reference proteome</keyword>
<sequence>MGEARDSASRIEALDILRGIAILGIMLLNIWAMGSVPGVASDPRISGWALSDRVVWWVQQLFVEGTMRGLLSLLFGAGFVILASRPQAGRSALSIYYRRMIALIGFGLVHGYLLMWPGDILLIYGIAGLFLFPFRDLPPRALVGLGLGGLAVVTAIGTAAVAEGMNTREHAEAAIAAGASEEDERILAWQDYLAAVQPDFEADARSLAARRGSLADNLAYKMTIANEWNDLASISWWSLDALAMMLIGAGLFKFGFLGGELTHGLYLKVALTGYAIGIPINAIEAEQAVAAGFLVPIPISEVTYQIGRLTTTLGHAGIVLAALQTTAGRRVLGIFAAPGRMAFTTYIGETLVGQWLLFPGFALGLHGKVSIAESWLIALGIAIVLTAFATWWLGRFRMGPLEWLWRWLTYGQRPAFIRS</sequence>
<dbReference type="Pfam" id="PF04235">
    <property type="entry name" value="DUF418"/>
    <property type="match status" value="1"/>
</dbReference>
<evidence type="ECO:0000256" key="1">
    <source>
        <dbReference type="SAM" id="Phobius"/>
    </source>
</evidence>
<dbReference type="EMBL" id="RBWX01000007">
    <property type="protein sequence ID" value="RKS91584.1"/>
    <property type="molecule type" value="Genomic_DNA"/>
</dbReference>
<feature type="transmembrane region" description="Helical" evidence="1">
    <location>
        <begin position="61"/>
        <end position="83"/>
    </location>
</feature>
<keyword evidence="1" id="KW-1133">Transmembrane helix</keyword>
<dbReference type="RefSeq" id="WP_121048018.1">
    <property type="nucleotide sequence ID" value="NZ_AP018711.1"/>
</dbReference>
<dbReference type="Proteomes" id="UP000276029">
    <property type="component" value="Unassembled WGS sequence"/>
</dbReference>
<keyword evidence="1" id="KW-0472">Membrane</keyword>
<feature type="domain" description="DUF418" evidence="2">
    <location>
        <begin position="252"/>
        <end position="411"/>
    </location>
</feature>
<reference evidence="4 6" key="2">
    <citation type="submission" date="2018-10" db="EMBL/GenBank/DDBJ databases">
        <title>Genomic Encyclopedia of Type Strains, Phase IV (KMG-IV): sequencing the most valuable type-strain genomes for metagenomic binning, comparative biology and taxonomic classification.</title>
        <authorList>
            <person name="Goeker M."/>
        </authorList>
    </citation>
    <scope>NUCLEOTIDE SEQUENCE [LARGE SCALE GENOMIC DNA]</scope>
    <source>
        <strain evidence="4 6">DSM 19791</strain>
    </source>
</reference>
<dbReference type="EMBL" id="AP018711">
    <property type="protein sequence ID" value="BBE34564.1"/>
    <property type="molecule type" value="Genomic_DNA"/>
</dbReference>
<proteinExistence type="predicted"/>
<keyword evidence="1" id="KW-0812">Transmembrane</keyword>
<organism evidence="3 5">
    <name type="scientific">Sphingosinicella microcystinivorans</name>
    <dbReference type="NCBI Taxonomy" id="335406"/>
    <lineage>
        <taxon>Bacteria</taxon>
        <taxon>Pseudomonadati</taxon>
        <taxon>Pseudomonadota</taxon>
        <taxon>Alphaproteobacteria</taxon>
        <taxon>Sphingomonadales</taxon>
        <taxon>Sphingosinicellaceae</taxon>
        <taxon>Sphingosinicella</taxon>
    </lineage>
</organism>
<reference evidence="3 5" key="1">
    <citation type="submission" date="2018-06" db="EMBL/GenBank/DDBJ databases">
        <title>Complete Genome Sequence of the Microcystin-Degrading Bacterium Sphingosinicella microcystinivorans Strain B-9.</title>
        <authorList>
            <person name="Jin H."/>
            <person name="Nishizawa T."/>
            <person name="Guo Y."/>
            <person name="Nishizawa A."/>
            <person name="Park H."/>
            <person name="Kato H."/>
            <person name="Tsuji K."/>
            <person name="Harada K."/>
        </authorList>
    </citation>
    <scope>NUCLEOTIDE SEQUENCE [LARGE SCALE GENOMIC DNA]</scope>
    <source>
        <strain evidence="3 5">B9</strain>
    </source>
</reference>
<evidence type="ECO:0000313" key="3">
    <source>
        <dbReference type="EMBL" id="BBE34564.1"/>
    </source>
</evidence>
<dbReference type="PANTHER" id="PTHR30590">
    <property type="entry name" value="INNER MEMBRANE PROTEIN"/>
    <property type="match status" value="1"/>
</dbReference>
<feature type="transmembrane region" description="Helical" evidence="1">
    <location>
        <begin position="343"/>
        <end position="363"/>
    </location>
</feature>
<dbReference type="KEGG" id="smic:SmB9_22220"/>
<dbReference type="AlphaFoldDB" id="A0AAD1D6K0"/>
<feature type="transmembrane region" description="Helical" evidence="1">
    <location>
        <begin position="375"/>
        <end position="394"/>
    </location>
</feature>
<dbReference type="PANTHER" id="PTHR30590:SF2">
    <property type="entry name" value="INNER MEMBRANE PROTEIN"/>
    <property type="match status" value="1"/>
</dbReference>
<name>A0AAD1D6K0_SPHMI</name>